<reference evidence="3" key="1">
    <citation type="journal article" date="2014" name="Int. J. Syst. Evol. Microbiol.">
        <title>Complete genome sequence of Corynebacterium casei LMG S-19264T (=DSM 44701T), isolated from a smear-ripened cheese.</title>
        <authorList>
            <consortium name="US DOE Joint Genome Institute (JGI-PGF)"/>
            <person name="Walter F."/>
            <person name="Albersmeier A."/>
            <person name="Kalinowski J."/>
            <person name="Ruckert C."/>
        </authorList>
    </citation>
    <scope>NUCLEOTIDE SEQUENCE</scope>
    <source>
        <strain evidence="3">JCM 4403</strain>
    </source>
</reference>
<evidence type="ECO:0000256" key="1">
    <source>
        <dbReference type="SAM" id="MobiDB-lite"/>
    </source>
</evidence>
<reference evidence="3" key="2">
    <citation type="submission" date="2020-09" db="EMBL/GenBank/DDBJ databases">
        <authorList>
            <person name="Sun Q."/>
            <person name="Ohkuma M."/>
        </authorList>
    </citation>
    <scope>NUCLEOTIDE SEQUENCE</scope>
    <source>
        <strain evidence="3">JCM 4403</strain>
    </source>
</reference>
<dbReference type="InterPro" id="IPR024983">
    <property type="entry name" value="CHAT_dom"/>
</dbReference>
<dbReference type="AlphaFoldDB" id="A0A918F090"/>
<keyword evidence="4" id="KW-1185">Reference proteome</keyword>
<sequence>MDAVDFMDALDAGCRSAVILRRCPDAPFAIVRTGQAARREGRGHDDVTSGVCVSNGGPARAVDGPDAGALADRLLSHHLRTGDRQALDEAIALYGRFLAATAARDTAGTAVRASNLMVALQTRYQLLHRPDDLEALIGLGRDRAVREPVRPQDIRLLGLAYQQRFALHGWPDDLDRAVETFDRAARLPQEADTAAQSWGALAEMLHLRHRIAVGAEGVPATAAGRRDGESETSAATDLRRATEAQRRALRLCPGPSDDRVGYLSNLAGLRYRAYLFDGGTDALREALDMWRTALEAAPQGGPARVTVLRNLTQGLRAWFERHPEEASRSEMLRIHRTALADCPHGHPDRAELLAGSGIALRLAAESTGEPALLVESAASLREALTLLRPGTPPHARRLNSLGNTLHRLAQWTGDAALLDEAVATLRTALAEQRPGTDDHADTLGNLAVTLRERALQADDLASLGEAARLAREALDASPAPPALRVGQLGNLGVVLQSWHGATGDTAAADEAIDVARRALALAPATGPSRADRLNHLANALRARFASTADVADLDEAVALLEEAARQVPYGDPALAVVLSNLGSARLTQHHATGAAGELEQAVSELGRAVWAVTERTSAHGTYLKAYGDALRALHHRDGDPGVLRAAEDAYRQAAGTASLPAYERVLAAWEWGAAAADGDRWDDALPGYELALELLPFAASGRLARSDQERGLSRVRGLAAEAAACAVHAGQPERAVLLLEQGRGVLLGRAMATRDGLGRLRDAHPALAARFARLRERLDALEAADAADTALGRLPADVTDTTDQRHRLAAELEQLVAEIRTRPGFSDFLGAPAVETLLACADRGPVVLAYCSTYRSDALVLRDGEVLLVPLPRATPRAVAEQADRLGRALADAADPARDRAAQQAVGEVLAWTWDHVTGPVLDRLGSRGPTSDGEWQRVWWSPGGALASLPLHAAGHHDDAEDVAAGHARAAAADGVPETAAGETPVAAPDAGSVPEPVPVPAAGDPAPRTVLDRVVPSYTPTVGALRYARARAAAPRPHGPLLAVALPVTPGATPLGGARREVEVLRGLLPTEVLHGEQATFARVMDALPRHPCVHFACHGVSEPADPSNGRLLVHDHDTRPLTVREISRLHLPAARLAVMSACETARGGGELADEAIHITSAFQLAGYPHAVGTLWPVHDAVAVRVTRLLYRELCTEAGDGTTELDDTRTADALHRAVLQCRAVFAASPSLWAAHVHAGA</sequence>
<comment type="caution">
    <text evidence="3">The sequence shown here is derived from an EMBL/GenBank/DDBJ whole genome shotgun (WGS) entry which is preliminary data.</text>
</comment>
<proteinExistence type="predicted"/>
<gene>
    <name evidence="3" type="ORF">GCM10010280_45650</name>
</gene>
<feature type="region of interest" description="Disordered" evidence="1">
    <location>
        <begin position="974"/>
        <end position="995"/>
    </location>
</feature>
<dbReference type="Gene3D" id="1.25.40.10">
    <property type="entry name" value="Tetratricopeptide repeat domain"/>
    <property type="match status" value="2"/>
</dbReference>
<feature type="domain" description="CHAT" evidence="2">
    <location>
        <begin position="910"/>
        <end position="1241"/>
    </location>
</feature>
<evidence type="ECO:0000313" key="3">
    <source>
        <dbReference type="EMBL" id="GGQ92823.1"/>
    </source>
</evidence>
<name>A0A918F090_9ACTN</name>
<organism evidence="3 4">
    <name type="scientific">Streptomyces pilosus</name>
    <dbReference type="NCBI Taxonomy" id="28893"/>
    <lineage>
        <taxon>Bacteria</taxon>
        <taxon>Bacillati</taxon>
        <taxon>Actinomycetota</taxon>
        <taxon>Actinomycetes</taxon>
        <taxon>Kitasatosporales</taxon>
        <taxon>Streptomycetaceae</taxon>
        <taxon>Streptomyces</taxon>
    </lineage>
</organism>
<evidence type="ECO:0000313" key="4">
    <source>
        <dbReference type="Proteomes" id="UP000656732"/>
    </source>
</evidence>
<dbReference type="Proteomes" id="UP000656732">
    <property type="component" value="Unassembled WGS sequence"/>
</dbReference>
<accession>A0A918F090</accession>
<protein>
    <submittedName>
        <fullName evidence="3">CHAT domain-containing protein</fullName>
    </submittedName>
</protein>
<dbReference type="Pfam" id="PF12770">
    <property type="entry name" value="CHAT"/>
    <property type="match status" value="1"/>
</dbReference>
<dbReference type="InterPro" id="IPR011990">
    <property type="entry name" value="TPR-like_helical_dom_sf"/>
</dbReference>
<evidence type="ECO:0000259" key="2">
    <source>
        <dbReference type="Pfam" id="PF12770"/>
    </source>
</evidence>
<dbReference type="EMBL" id="BMTU01000009">
    <property type="protein sequence ID" value="GGQ92823.1"/>
    <property type="molecule type" value="Genomic_DNA"/>
</dbReference>